<dbReference type="STRING" id="1341132.A0A3F3Q745"/>
<accession>A0A3F3Q745</accession>
<dbReference type="EMBL" id="KZ852041">
    <property type="protein sequence ID" value="RDH35000.1"/>
    <property type="molecule type" value="Genomic_DNA"/>
</dbReference>
<name>A0A3F3Q745_9EURO</name>
<dbReference type="AlphaFoldDB" id="A0A3F3Q745"/>
<gene>
    <name evidence="1" type="ORF">BDQ94DRAFT_177129</name>
</gene>
<dbReference type="GeneID" id="38141185"/>
<sequence>MSGGRRNNVRAMEEIKYRCRTVHPLTCNAMVFTGLIVDAQLDEVVLRQTAAQLVKAWPALGGQLYRSSRPYALSWGSTVDFESRTLPKSATSWKRGILHSRECNQPTISGSLDPEELDDAFIFDVPGAPANVFLIRATLFRDATLLCFGISHHLADGTAAYDVIRAYCDLLAGRPIPSLLLPPDACGQRMSDQVLLNDKHGSSLRSITYAEHLANFTAGFWPILLLMIRVILCLLLRKLCLQETLEERYIYLPDDWVGAVHKGALGTLAAMPLGAQPLWDNQPTRNNIINAWFLELVYSAIPSSRADIYFYGPLSYRCVVEPPQPGTYWIHNSIGLVRHKLSVAQIQNEPVAMLAGRLRLASLRFTCPASIKAFLQMCEDHASQQMLPRIPAKGRIPMVMVTTWTGFDFACLDFSSAACDRSKPAKVLFVHPLVRSLRQGVWPSAYTLKSAQGGGYWLRAWNTLSGWKKFSQMVDVDTL</sequence>
<reference evidence="1 2" key="1">
    <citation type="submission" date="2018-07" db="EMBL/GenBank/DDBJ databases">
        <title>The genomes of Aspergillus section Nigri reveals drivers in fungal speciation.</title>
        <authorList>
            <consortium name="DOE Joint Genome Institute"/>
            <person name="Vesth T.C."/>
            <person name="Nybo J."/>
            <person name="Theobald S."/>
            <person name="Brandl J."/>
            <person name="Frisvad J.C."/>
            <person name="Nielsen K.F."/>
            <person name="Lyhne E.K."/>
            <person name="Kogle M.E."/>
            <person name="Kuo A."/>
            <person name="Riley R."/>
            <person name="Clum A."/>
            <person name="Nolan M."/>
            <person name="Lipzen A."/>
            <person name="Salamov A."/>
            <person name="Henrissat B."/>
            <person name="Wiebenga A."/>
            <person name="De vries R.P."/>
            <person name="Grigoriev I.V."/>
            <person name="Mortensen U.H."/>
            <person name="Andersen M.R."/>
            <person name="Baker S.E."/>
        </authorList>
    </citation>
    <scope>NUCLEOTIDE SEQUENCE [LARGE SCALE GENOMIC DNA]</scope>
    <source>
        <strain evidence="1 2">CBS 139.54b</strain>
    </source>
</reference>
<evidence type="ECO:0000313" key="2">
    <source>
        <dbReference type="Proteomes" id="UP000253729"/>
    </source>
</evidence>
<organism evidence="1 2">
    <name type="scientific">Aspergillus welwitschiae</name>
    <dbReference type="NCBI Taxonomy" id="1341132"/>
    <lineage>
        <taxon>Eukaryota</taxon>
        <taxon>Fungi</taxon>
        <taxon>Dikarya</taxon>
        <taxon>Ascomycota</taxon>
        <taxon>Pezizomycotina</taxon>
        <taxon>Eurotiomycetes</taxon>
        <taxon>Eurotiomycetidae</taxon>
        <taxon>Eurotiales</taxon>
        <taxon>Aspergillaceae</taxon>
        <taxon>Aspergillus</taxon>
        <taxon>Aspergillus subgen. Circumdati</taxon>
    </lineage>
</organism>
<dbReference type="Gene3D" id="3.30.559.10">
    <property type="entry name" value="Chloramphenicol acetyltransferase-like domain"/>
    <property type="match status" value="2"/>
</dbReference>
<protein>
    <recommendedName>
        <fullName evidence="3">Transferase family-domain-containing protein</fullName>
    </recommendedName>
</protein>
<evidence type="ECO:0000313" key="1">
    <source>
        <dbReference type="EMBL" id="RDH35000.1"/>
    </source>
</evidence>
<dbReference type="InterPro" id="IPR023213">
    <property type="entry name" value="CAT-like_dom_sf"/>
</dbReference>
<proteinExistence type="predicted"/>
<dbReference type="RefSeq" id="XP_026628022.1">
    <property type="nucleotide sequence ID" value="XM_026772829.1"/>
</dbReference>
<evidence type="ECO:0008006" key="3">
    <source>
        <dbReference type="Google" id="ProtNLM"/>
    </source>
</evidence>
<dbReference type="Proteomes" id="UP000253729">
    <property type="component" value="Unassembled WGS sequence"/>
</dbReference>
<keyword evidence="2" id="KW-1185">Reference proteome</keyword>